<reference evidence="1 2" key="1">
    <citation type="journal article" date="2021" name="Nat. Plants">
        <title>The Taxus genome provides insights into paclitaxel biosynthesis.</title>
        <authorList>
            <person name="Xiong X."/>
            <person name="Gou J."/>
            <person name="Liao Q."/>
            <person name="Li Y."/>
            <person name="Zhou Q."/>
            <person name="Bi G."/>
            <person name="Li C."/>
            <person name="Du R."/>
            <person name="Wang X."/>
            <person name="Sun T."/>
            <person name="Guo L."/>
            <person name="Liang H."/>
            <person name="Lu P."/>
            <person name="Wu Y."/>
            <person name="Zhang Z."/>
            <person name="Ro D.K."/>
            <person name="Shang Y."/>
            <person name="Huang S."/>
            <person name="Yan J."/>
        </authorList>
    </citation>
    <scope>NUCLEOTIDE SEQUENCE [LARGE SCALE GENOMIC DNA]</scope>
    <source>
        <strain evidence="1">Ta-2019</strain>
    </source>
</reference>
<dbReference type="AlphaFoldDB" id="A0AA38G754"/>
<feature type="non-terminal residue" evidence="1">
    <location>
        <position position="75"/>
    </location>
</feature>
<gene>
    <name evidence="1" type="ORF">KI387_024640</name>
</gene>
<accession>A0AA38G754</accession>
<evidence type="ECO:0000313" key="2">
    <source>
        <dbReference type="Proteomes" id="UP000824469"/>
    </source>
</evidence>
<organism evidence="1 2">
    <name type="scientific">Taxus chinensis</name>
    <name type="common">Chinese yew</name>
    <name type="synonym">Taxus wallichiana var. chinensis</name>
    <dbReference type="NCBI Taxonomy" id="29808"/>
    <lineage>
        <taxon>Eukaryota</taxon>
        <taxon>Viridiplantae</taxon>
        <taxon>Streptophyta</taxon>
        <taxon>Embryophyta</taxon>
        <taxon>Tracheophyta</taxon>
        <taxon>Spermatophyta</taxon>
        <taxon>Pinopsida</taxon>
        <taxon>Pinidae</taxon>
        <taxon>Conifers II</taxon>
        <taxon>Cupressales</taxon>
        <taxon>Taxaceae</taxon>
        <taxon>Taxus</taxon>
    </lineage>
</organism>
<sequence length="75" mass="8381">MVDLMEEARAPWDENNFLGVGVGFPKWMMEAWLAQVVKERSKVGLDEEEEEEVLGGDEDIIPMVDEGRDGGLASK</sequence>
<dbReference type="Proteomes" id="UP000824469">
    <property type="component" value="Unassembled WGS sequence"/>
</dbReference>
<dbReference type="EMBL" id="JAHRHJ020000005">
    <property type="protein sequence ID" value="KAH9316013.1"/>
    <property type="molecule type" value="Genomic_DNA"/>
</dbReference>
<proteinExistence type="predicted"/>
<protein>
    <submittedName>
        <fullName evidence="1">Uncharacterized protein</fullName>
    </submittedName>
</protein>
<keyword evidence="2" id="KW-1185">Reference proteome</keyword>
<evidence type="ECO:0000313" key="1">
    <source>
        <dbReference type="EMBL" id="KAH9316013.1"/>
    </source>
</evidence>
<comment type="caution">
    <text evidence="1">The sequence shown here is derived from an EMBL/GenBank/DDBJ whole genome shotgun (WGS) entry which is preliminary data.</text>
</comment>
<name>A0AA38G754_TAXCH</name>